<proteinExistence type="predicted"/>
<dbReference type="AlphaFoldDB" id="A0A6M2DW11"/>
<accession>A0A6M2DW11</accession>
<evidence type="ECO:0000313" key="2">
    <source>
        <dbReference type="EMBL" id="NOV50164.1"/>
    </source>
</evidence>
<feature type="region of interest" description="Disordered" evidence="1">
    <location>
        <begin position="67"/>
        <end position="88"/>
    </location>
</feature>
<organism evidence="2">
    <name type="scientific">Xenopsylla cheopis</name>
    <name type="common">Oriental rat flea</name>
    <name type="synonym">Pulex cheopis</name>
    <dbReference type="NCBI Taxonomy" id="163159"/>
    <lineage>
        <taxon>Eukaryota</taxon>
        <taxon>Metazoa</taxon>
        <taxon>Ecdysozoa</taxon>
        <taxon>Arthropoda</taxon>
        <taxon>Hexapoda</taxon>
        <taxon>Insecta</taxon>
        <taxon>Pterygota</taxon>
        <taxon>Neoptera</taxon>
        <taxon>Endopterygota</taxon>
        <taxon>Siphonaptera</taxon>
        <taxon>Pulicidae</taxon>
        <taxon>Xenopsyllinae</taxon>
        <taxon>Xenopsylla</taxon>
    </lineage>
</organism>
<name>A0A6M2DW11_XENCH</name>
<protein>
    <submittedName>
        <fullName evidence="2">Putative secreted protein</fullName>
    </submittedName>
</protein>
<feature type="compositionally biased region" description="Basic and acidic residues" evidence="1">
    <location>
        <begin position="76"/>
        <end position="88"/>
    </location>
</feature>
<sequence>MPLLSSLVRVGQVSAQAGTSANKSAKMEVGGGDTTVAVIFRRSKKTVVDTVFKVPVTNRYELISDISNMETETDGEGQKEKDRQLLGR</sequence>
<evidence type="ECO:0000256" key="1">
    <source>
        <dbReference type="SAM" id="MobiDB-lite"/>
    </source>
</evidence>
<dbReference type="EMBL" id="GIIL01006438">
    <property type="protein sequence ID" value="NOV50164.1"/>
    <property type="molecule type" value="Transcribed_RNA"/>
</dbReference>
<reference evidence="2" key="1">
    <citation type="submission" date="2020-03" db="EMBL/GenBank/DDBJ databases">
        <title>Transcriptomic Profiling of the Digestive Tract of the Rat Flea, Xenopsylla cheopis, Following Blood Feeding and Infection with Yersinia pestis.</title>
        <authorList>
            <person name="Bland D.M."/>
            <person name="Martens C.A."/>
            <person name="Virtaneva K."/>
            <person name="Kanakabandi K."/>
            <person name="Long D."/>
            <person name="Rosenke R."/>
            <person name="Saturday G.A."/>
            <person name="Hoyt F.H."/>
            <person name="Bruno D.P."/>
            <person name="Ribeiro J.M.C."/>
            <person name="Hinnebusch J."/>
        </authorList>
    </citation>
    <scope>NUCLEOTIDE SEQUENCE</scope>
</reference>